<dbReference type="Proteomes" id="UP000698028">
    <property type="component" value="Unassembled WGS sequence"/>
</dbReference>
<proteinExistence type="predicted"/>
<keyword evidence="2" id="KW-1185">Reference proteome</keyword>
<sequence length="130" mass="14495">MTINELLYDHQKALLRYQHSSPAEEREVHWADAVIAASQLMEWREANGVQPHGLPEGTTPLGNTTMMHSGSIAAQPRGRLNEWENEGGALARRGVPRPSSDFIVMSAGQFFVGQNQFDNLSVAVAYTRRY</sequence>
<evidence type="ECO:0000313" key="2">
    <source>
        <dbReference type="Proteomes" id="UP000698028"/>
    </source>
</evidence>
<name>A0ABS6V2K7_9SPHN</name>
<accession>A0ABS6V2K7</accession>
<dbReference type="RefSeq" id="WP_218631850.1">
    <property type="nucleotide sequence ID" value="NZ_JAHVAH010000001.1"/>
</dbReference>
<protein>
    <recommendedName>
        <fullName evidence="3">SCP domain-containing protein</fullName>
    </recommendedName>
</protein>
<dbReference type="EMBL" id="JAHVAH010000001">
    <property type="protein sequence ID" value="MBW0143789.1"/>
    <property type="molecule type" value="Genomic_DNA"/>
</dbReference>
<reference evidence="1 2" key="1">
    <citation type="submission" date="2021-07" db="EMBL/GenBank/DDBJ databases">
        <title>The draft genome sequence of Sphingomicrobium sp. B8.</title>
        <authorList>
            <person name="Mu L."/>
        </authorList>
    </citation>
    <scope>NUCLEOTIDE SEQUENCE [LARGE SCALE GENOMIC DNA]</scope>
    <source>
        <strain evidence="1 2">B8</strain>
    </source>
</reference>
<evidence type="ECO:0008006" key="3">
    <source>
        <dbReference type="Google" id="ProtNLM"/>
    </source>
</evidence>
<organism evidence="1 2">
    <name type="scientific">Sphingomicrobium clamense</name>
    <dbReference type="NCBI Taxonomy" id="2851013"/>
    <lineage>
        <taxon>Bacteria</taxon>
        <taxon>Pseudomonadati</taxon>
        <taxon>Pseudomonadota</taxon>
        <taxon>Alphaproteobacteria</taxon>
        <taxon>Sphingomonadales</taxon>
        <taxon>Sphingomonadaceae</taxon>
        <taxon>Sphingomicrobium</taxon>
    </lineage>
</organism>
<comment type="caution">
    <text evidence="1">The sequence shown here is derived from an EMBL/GenBank/DDBJ whole genome shotgun (WGS) entry which is preliminary data.</text>
</comment>
<gene>
    <name evidence="1" type="ORF">KTQ36_00565</name>
</gene>
<evidence type="ECO:0000313" key="1">
    <source>
        <dbReference type="EMBL" id="MBW0143789.1"/>
    </source>
</evidence>